<evidence type="ECO:0000313" key="4">
    <source>
        <dbReference type="EMBL" id="GAA4332527.1"/>
    </source>
</evidence>
<evidence type="ECO:0000256" key="2">
    <source>
        <dbReference type="ARBA" id="ARBA00023163"/>
    </source>
</evidence>
<dbReference type="EMBL" id="BAABFO010000009">
    <property type="protein sequence ID" value="GAA4332527.1"/>
    <property type="molecule type" value="Genomic_DNA"/>
</dbReference>
<evidence type="ECO:0000256" key="1">
    <source>
        <dbReference type="ARBA" id="ARBA00023015"/>
    </source>
</evidence>
<keyword evidence="1" id="KW-0805">Transcription regulation</keyword>
<dbReference type="InterPro" id="IPR009057">
    <property type="entry name" value="Homeodomain-like_sf"/>
</dbReference>
<feature type="domain" description="HTH araC/xylS-type" evidence="3">
    <location>
        <begin position="236"/>
        <end position="334"/>
    </location>
</feature>
<dbReference type="InterPro" id="IPR018060">
    <property type="entry name" value="HTH_AraC"/>
</dbReference>
<reference evidence="5" key="1">
    <citation type="journal article" date="2019" name="Int. J. Syst. Evol. Microbiol.">
        <title>The Global Catalogue of Microorganisms (GCM) 10K type strain sequencing project: providing services to taxonomists for standard genome sequencing and annotation.</title>
        <authorList>
            <consortium name="The Broad Institute Genomics Platform"/>
            <consortium name="The Broad Institute Genome Sequencing Center for Infectious Disease"/>
            <person name="Wu L."/>
            <person name="Ma J."/>
        </authorList>
    </citation>
    <scope>NUCLEOTIDE SEQUENCE [LARGE SCALE GENOMIC DNA]</scope>
    <source>
        <strain evidence="5">JCM 17666</strain>
    </source>
</reference>
<accession>A0ABP8H0C1</accession>
<evidence type="ECO:0000313" key="5">
    <source>
        <dbReference type="Proteomes" id="UP001501671"/>
    </source>
</evidence>
<protein>
    <submittedName>
        <fullName evidence="4">AraC family transcriptional regulator</fullName>
    </submittedName>
</protein>
<dbReference type="Pfam" id="PF12833">
    <property type="entry name" value="HTH_18"/>
    <property type="match status" value="1"/>
</dbReference>
<dbReference type="Proteomes" id="UP001501671">
    <property type="component" value="Unassembled WGS sequence"/>
</dbReference>
<dbReference type="PANTHER" id="PTHR47893">
    <property type="entry name" value="REGULATORY PROTEIN PCHR"/>
    <property type="match status" value="1"/>
</dbReference>
<name>A0ABP8H0C1_9BURK</name>
<dbReference type="InterPro" id="IPR053142">
    <property type="entry name" value="PchR_regulatory_protein"/>
</dbReference>
<dbReference type="SUPFAM" id="SSF46689">
    <property type="entry name" value="Homeodomain-like"/>
    <property type="match status" value="2"/>
</dbReference>
<evidence type="ECO:0000259" key="3">
    <source>
        <dbReference type="PROSITE" id="PS01124"/>
    </source>
</evidence>
<sequence length="335" mass="36752">MSASAYPVINELELAAPLRIIASNYRVLSSSRALGSGALRGMFSVQSLRDGLFLHMSDTVYLNDLVTSSVLDGGLKLALVIDGLVDISYGPRRLLLGSPREHRKLPVAGQAALVNLLEPTLCVRHGVAGRYSRAISLTVMPQWLCQSDFAGSAQWRNVARFLGEHLATAAWQPSPRVLALVRQMLSASEYAEPMRRLYLESRAIDIACEAIGHLAGETAMPAAQEGVHLREYRRLDTVRELIDSGEADALSVEAIASKIGMSASTLQRYFRAVYGRPVFDYLRDSRMRRARQALERDGVSVAQAAALAGYSNPANFATAMRRYYGLKPSELRARV</sequence>
<proteinExistence type="predicted"/>
<gene>
    <name evidence="4" type="ORF">GCM10023144_22670</name>
</gene>
<dbReference type="Gene3D" id="1.10.10.60">
    <property type="entry name" value="Homeodomain-like"/>
    <property type="match status" value="1"/>
</dbReference>
<keyword evidence="2" id="KW-0804">Transcription</keyword>
<dbReference type="SMART" id="SM00342">
    <property type="entry name" value="HTH_ARAC"/>
    <property type="match status" value="1"/>
</dbReference>
<comment type="caution">
    <text evidence="4">The sequence shown here is derived from an EMBL/GenBank/DDBJ whole genome shotgun (WGS) entry which is preliminary data.</text>
</comment>
<dbReference type="RefSeq" id="WP_345249411.1">
    <property type="nucleotide sequence ID" value="NZ_BAABFO010000009.1"/>
</dbReference>
<organism evidence="4 5">
    <name type="scientific">Pigmentiphaga soli</name>
    <dbReference type="NCBI Taxonomy" id="1007095"/>
    <lineage>
        <taxon>Bacteria</taxon>
        <taxon>Pseudomonadati</taxon>
        <taxon>Pseudomonadota</taxon>
        <taxon>Betaproteobacteria</taxon>
        <taxon>Burkholderiales</taxon>
        <taxon>Alcaligenaceae</taxon>
        <taxon>Pigmentiphaga</taxon>
    </lineage>
</organism>
<dbReference type="PROSITE" id="PS01124">
    <property type="entry name" value="HTH_ARAC_FAMILY_2"/>
    <property type="match status" value="1"/>
</dbReference>
<dbReference type="PANTHER" id="PTHR47893:SF1">
    <property type="entry name" value="REGULATORY PROTEIN PCHR"/>
    <property type="match status" value="1"/>
</dbReference>
<keyword evidence="5" id="KW-1185">Reference proteome</keyword>